<dbReference type="Proteomes" id="UP001489004">
    <property type="component" value="Unassembled WGS sequence"/>
</dbReference>
<protein>
    <submittedName>
        <fullName evidence="1">Uncharacterized protein</fullName>
    </submittedName>
</protein>
<sequence length="68" mass="7536">MRCTKWLGPAFEAGKVRRSLSRCSPSQLPAQSRGLAAWMVCPWLSLGAARTSSWPVSTCLVWTAWSRP</sequence>
<evidence type="ECO:0000313" key="1">
    <source>
        <dbReference type="EMBL" id="KAK9829419.1"/>
    </source>
</evidence>
<dbReference type="EMBL" id="JALJOR010000001">
    <property type="protein sequence ID" value="KAK9829419.1"/>
    <property type="molecule type" value="Genomic_DNA"/>
</dbReference>
<evidence type="ECO:0000313" key="2">
    <source>
        <dbReference type="Proteomes" id="UP001489004"/>
    </source>
</evidence>
<proteinExistence type="predicted"/>
<comment type="caution">
    <text evidence="1">The sequence shown here is derived from an EMBL/GenBank/DDBJ whole genome shotgun (WGS) entry which is preliminary data.</text>
</comment>
<accession>A0AAW1R719</accession>
<gene>
    <name evidence="1" type="ORF">WJX72_005746</name>
</gene>
<dbReference type="AlphaFoldDB" id="A0AAW1R719"/>
<organism evidence="1 2">
    <name type="scientific">[Myrmecia] bisecta</name>
    <dbReference type="NCBI Taxonomy" id="41462"/>
    <lineage>
        <taxon>Eukaryota</taxon>
        <taxon>Viridiplantae</taxon>
        <taxon>Chlorophyta</taxon>
        <taxon>core chlorophytes</taxon>
        <taxon>Trebouxiophyceae</taxon>
        <taxon>Trebouxiales</taxon>
        <taxon>Trebouxiaceae</taxon>
        <taxon>Myrmecia</taxon>
    </lineage>
</organism>
<reference evidence="1 2" key="1">
    <citation type="journal article" date="2024" name="Nat. Commun.">
        <title>Phylogenomics reveals the evolutionary origins of lichenization in chlorophyte algae.</title>
        <authorList>
            <person name="Puginier C."/>
            <person name="Libourel C."/>
            <person name="Otte J."/>
            <person name="Skaloud P."/>
            <person name="Haon M."/>
            <person name="Grisel S."/>
            <person name="Petersen M."/>
            <person name="Berrin J.G."/>
            <person name="Delaux P.M."/>
            <person name="Dal Grande F."/>
            <person name="Keller J."/>
        </authorList>
    </citation>
    <scope>NUCLEOTIDE SEQUENCE [LARGE SCALE GENOMIC DNA]</scope>
    <source>
        <strain evidence="1 2">SAG 2043</strain>
    </source>
</reference>
<name>A0AAW1R719_9CHLO</name>
<keyword evidence="2" id="KW-1185">Reference proteome</keyword>